<comment type="caution">
    <text evidence="14">The sequence shown here is derived from an EMBL/GenBank/DDBJ whole genome shotgun (WGS) entry which is preliminary data.</text>
</comment>
<dbReference type="SUPFAM" id="SSF54523">
    <property type="entry name" value="Pili subunits"/>
    <property type="match status" value="1"/>
</dbReference>
<keyword evidence="3" id="KW-1003">Cell membrane</keyword>
<evidence type="ECO:0000259" key="13">
    <source>
        <dbReference type="Pfam" id="PF12019"/>
    </source>
</evidence>
<keyword evidence="4" id="KW-0488">Methylation</keyword>
<dbReference type="Proteomes" id="UP000305451">
    <property type="component" value="Unassembled WGS sequence"/>
</dbReference>
<evidence type="ECO:0000256" key="2">
    <source>
        <dbReference type="ARBA" id="ARBA00021549"/>
    </source>
</evidence>
<evidence type="ECO:0000256" key="10">
    <source>
        <dbReference type="ARBA" id="ARBA00030775"/>
    </source>
</evidence>
<dbReference type="Pfam" id="PF07963">
    <property type="entry name" value="N_methyl"/>
    <property type="match status" value="1"/>
</dbReference>
<accession>A0A4S2HCA1</accession>
<evidence type="ECO:0000313" key="15">
    <source>
        <dbReference type="Proteomes" id="UP000305451"/>
    </source>
</evidence>
<name>A0A4S2HCA1_9PROT</name>
<keyword evidence="8 12" id="KW-0472">Membrane</keyword>
<evidence type="ECO:0000256" key="7">
    <source>
        <dbReference type="ARBA" id="ARBA00022989"/>
    </source>
</evidence>
<feature type="region of interest" description="Disordered" evidence="11">
    <location>
        <begin position="114"/>
        <end position="134"/>
    </location>
</feature>
<dbReference type="PROSITE" id="PS00409">
    <property type="entry name" value="PROKAR_NTER_METHYL"/>
    <property type="match status" value="1"/>
</dbReference>
<evidence type="ECO:0000256" key="9">
    <source>
        <dbReference type="ARBA" id="ARBA00025772"/>
    </source>
</evidence>
<proteinExistence type="inferred from homology"/>
<keyword evidence="6 12" id="KW-0812">Transmembrane</keyword>
<feature type="transmembrane region" description="Helical" evidence="12">
    <location>
        <begin position="12"/>
        <end position="34"/>
    </location>
</feature>
<keyword evidence="7 12" id="KW-1133">Transmembrane helix</keyword>
<evidence type="ECO:0000256" key="12">
    <source>
        <dbReference type="SAM" id="Phobius"/>
    </source>
</evidence>
<dbReference type="InterPro" id="IPR012902">
    <property type="entry name" value="N_methyl_site"/>
</dbReference>
<dbReference type="GO" id="GO:0015628">
    <property type="term" value="P:protein secretion by the type II secretion system"/>
    <property type="evidence" value="ECO:0007669"/>
    <property type="project" value="InterPro"/>
</dbReference>
<evidence type="ECO:0000256" key="4">
    <source>
        <dbReference type="ARBA" id="ARBA00022481"/>
    </source>
</evidence>
<comment type="similarity">
    <text evidence="9">Belongs to the GSP H family.</text>
</comment>
<evidence type="ECO:0000256" key="8">
    <source>
        <dbReference type="ARBA" id="ARBA00023136"/>
    </source>
</evidence>
<dbReference type="GO" id="GO:0005886">
    <property type="term" value="C:plasma membrane"/>
    <property type="evidence" value="ECO:0007669"/>
    <property type="project" value="UniProtKB-SubCell"/>
</dbReference>
<protein>
    <recommendedName>
        <fullName evidence="2">Type II secretion system protein H</fullName>
    </recommendedName>
    <alternativeName>
        <fullName evidence="10">General secretion pathway protein H</fullName>
    </alternativeName>
</protein>
<evidence type="ECO:0000256" key="11">
    <source>
        <dbReference type="SAM" id="MobiDB-lite"/>
    </source>
</evidence>
<dbReference type="InterPro" id="IPR002416">
    <property type="entry name" value="T2SS_protein-GspH"/>
</dbReference>
<evidence type="ECO:0000256" key="3">
    <source>
        <dbReference type="ARBA" id="ARBA00022475"/>
    </source>
</evidence>
<reference evidence="14 15" key="1">
    <citation type="journal article" date="2013" name="Int. J. Syst. Evol. Microbiol.">
        <title>Marinicauda pacifica gen. nov., sp. nov., a prosthecate alphaproteobacterium of the family Hyphomonadaceae isolated from deep seawater.</title>
        <authorList>
            <person name="Zhang X.Y."/>
            <person name="Li G.W."/>
            <person name="Wang C.S."/>
            <person name="Zhang Y.J."/>
            <person name="Xu X.W."/>
            <person name="Li H."/>
            <person name="Liu A."/>
            <person name="Liu C."/>
            <person name="Xie B.B."/>
            <person name="Qin Q.L."/>
            <person name="Xu Z."/>
            <person name="Chen X.L."/>
            <person name="Zhou B.C."/>
            <person name="Zhang Y.Z."/>
        </authorList>
    </citation>
    <scope>NUCLEOTIDE SEQUENCE [LARGE SCALE GENOMIC DNA]</scope>
    <source>
        <strain evidence="14 15">P-1 km-3</strain>
    </source>
</reference>
<dbReference type="Pfam" id="PF12019">
    <property type="entry name" value="GspH"/>
    <property type="match status" value="1"/>
</dbReference>
<evidence type="ECO:0000256" key="1">
    <source>
        <dbReference type="ARBA" id="ARBA00004377"/>
    </source>
</evidence>
<dbReference type="AlphaFoldDB" id="A0A4S2HCA1"/>
<evidence type="ECO:0000256" key="6">
    <source>
        <dbReference type="ARBA" id="ARBA00022692"/>
    </source>
</evidence>
<dbReference type="NCBIfam" id="TIGR02532">
    <property type="entry name" value="IV_pilin_GFxxxE"/>
    <property type="match status" value="1"/>
</dbReference>
<keyword evidence="15" id="KW-1185">Reference proteome</keyword>
<dbReference type="EMBL" id="SRXV01000002">
    <property type="protein sequence ID" value="TGY93102.1"/>
    <property type="molecule type" value="Genomic_DNA"/>
</dbReference>
<dbReference type="Gene3D" id="3.55.40.10">
    <property type="entry name" value="minor pseudopilin epsh domain"/>
    <property type="match status" value="1"/>
</dbReference>
<dbReference type="InterPro" id="IPR045584">
    <property type="entry name" value="Pilin-like"/>
</dbReference>
<dbReference type="GO" id="GO:0015627">
    <property type="term" value="C:type II protein secretion system complex"/>
    <property type="evidence" value="ECO:0007669"/>
    <property type="project" value="InterPro"/>
</dbReference>
<gene>
    <name evidence="14" type="primary">gspH</name>
    <name evidence="14" type="ORF">E5162_08550</name>
</gene>
<keyword evidence="5" id="KW-0997">Cell inner membrane</keyword>
<comment type="subcellular location">
    <subcellularLocation>
        <location evidence="1">Cell inner membrane</location>
        <topology evidence="1">Single-pass membrane protein</topology>
    </subcellularLocation>
</comment>
<dbReference type="PRINTS" id="PR00885">
    <property type="entry name" value="BCTERIALGSPH"/>
</dbReference>
<sequence>MMRGLDRSGEAGVSLVEMMVVVAIIAMMASAVTLSVTGRPAPVELEAERLLARFLEARETALVTGTLVGFAPDPDAGGYRFVTYRGGRWQDLPDHPALAPRSLADSVRITLDGPAARSDAGRGEADDDPAPRLWFDPTGLDMPFTILLQDARRDVRVVRTGEGALRIESGGAPS</sequence>
<organism evidence="14 15">
    <name type="scientific">Marinicauda pacifica</name>
    <dbReference type="NCBI Taxonomy" id="1133559"/>
    <lineage>
        <taxon>Bacteria</taxon>
        <taxon>Pseudomonadati</taxon>
        <taxon>Pseudomonadota</taxon>
        <taxon>Alphaproteobacteria</taxon>
        <taxon>Maricaulales</taxon>
        <taxon>Maricaulaceae</taxon>
        <taxon>Marinicauda</taxon>
    </lineage>
</organism>
<evidence type="ECO:0000313" key="14">
    <source>
        <dbReference type="EMBL" id="TGY93102.1"/>
    </source>
</evidence>
<evidence type="ECO:0000256" key="5">
    <source>
        <dbReference type="ARBA" id="ARBA00022519"/>
    </source>
</evidence>
<feature type="domain" description="General secretion pathway GspH" evidence="13">
    <location>
        <begin position="46"/>
        <end position="161"/>
    </location>
</feature>
<dbReference type="InterPro" id="IPR022346">
    <property type="entry name" value="T2SS_GspH"/>
</dbReference>